<feature type="compositionally biased region" description="Basic and acidic residues" evidence="1">
    <location>
        <begin position="282"/>
        <end position="300"/>
    </location>
</feature>
<evidence type="ECO:0000313" key="2">
    <source>
        <dbReference type="EMBL" id="GMG15952.1"/>
    </source>
</evidence>
<evidence type="ECO:0000256" key="1">
    <source>
        <dbReference type="SAM" id="MobiDB-lite"/>
    </source>
</evidence>
<evidence type="ECO:0000313" key="3">
    <source>
        <dbReference type="Proteomes" id="UP001165121"/>
    </source>
</evidence>
<sequence>MAVELPTLPDLCDAVVTIKIGEPLTDCRIERLKRLFVDDTAVIWPDDAAIYVKSTVNARQHEYNRLPDDEQGFIGFLKAVWTRFRRQGKRIPLFLYVNRVKKTNPIHRATASRVAQATKNISELLQSENREPPGPASVEYWATVQARQPDGAPIVQPDNETFRQLNYVDRQAEQHRQELLTATAESNRPTRRIHIHLNGVAVPIDINIQELRDVLGLPGYDLRPPFRARIIPPTAEPHDLADVDHDEEKDDEEVENHEEEEDEEKTEQDKGGRQQKRRRREVHAEEKQDNDNREHNESVV</sequence>
<proteinExistence type="predicted"/>
<reference evidence="2" key="1">
    <citation type="submission" date="2023-04" db="EMBL/GenBank/DDBJ databases">
        <title>Phytophthora fragariaefolia NBRC 109709.</title>
        <authorList>
            <person name="Ichikawa N."/>
            <person name="Sato H."/>
            <person name="Tonouchi N."/>
        </authorList>
    </citation>
    <scope>NUCLEOTIDE SEQUENCE</scope>
    <source>
        <strain evidence="2">NBRC 109709</strain>
    </source>
</reference>
<dbReference type="Proteomes" id="UP001165121">
    <property type="component" value="Unassembled WGS sequence"/>
</dbReference>
<feature type="compositionally biased region" description="Acidic residues" evidence="1">
    <location>
        <begin position="244"/>
        <end position="266"/>
    </location>
</feature>
<organism evidence="2 3">
    <name type="scientific">Phytophthora fragariaefolia</name>
    <dbReference type="NCBI Taxonomy" id="1490495"/>
    <lineage>
        <taxon>Eukaryota</taxon>
        <taxon>Sar</taxon>
        <taxon>Stramenopiles</taxon>
        <taxon>Oomycota</taxon>
        <taxon>Peronosporomycetes</taxon>
        <taxon>Peronosporales</taxon>
        <taxon>Peronosporaceae</taxon>
        <taxon>Phytophthora</taxon>
    </lineage>
</organism>
<keyword evidence="3" id="KW-1185">Reference proteome</keyword>
<dbReference type="OrthoDB" id="127025at2759"/>
<comment type="caution">
    <text evidence="2">The sequence shown here is derived from an EMBL/GenBank/DDBJ whole genome shotgun (WGS) entry which is preliminary data.</text>
</comment>
<dbReference type="AlphaFoldDB" id="A0A9W6YPC2"/>
<dbReference type="EMBL" id="BSXT01018913">
    <property type="protein sequence ID" value="GMG15952.1"/>
    <property type="molecule type" value="Genomic_DNA"/>
</dbReference>
<name>A0A9W6YPC2_9STRA</name>
<gene>
    <name evidence="2" type="ORF">Pfra01_002959100</name>
</gene>
<accession>A0A9W6YPC2</accession>
<feature type="region of interest" description="Disordered" evidence="1">
    <location>
        <begin position="230"/>
        <end position="300"/>
    </location>
</feature>
<protein>
    <submittedName>
        <fullName evidence="2">Unnamed protein product</fullName>
    </submittedName>
</protein>